<dbReference type="AlphaFoldDB" id="A0A7W9G0I4"/>
<organism evidence="3 4">
    <name type="scientific">Nonomuraea jabiensis</name>
    <dbReference type="NCBI Taxonomy" id="882448"/>
    <lineage>
        <taxon>Bacteria</taxon>
        <taxon>Bacillati</taxon>
        <taxon>Actinomycetota</taxon>
        <taxon>Actinomycetes</taxon>
        <taxon>Streptosporangiales</taxon>
        <taxon>Streptosporangiaceae</taxon>
        <taxon>Nonomuraea</taxon>
    </lineage>
</organism>
<name>A0A7W9G0I4_9ACTN</name>
<dbReference type="Proteomes" id="UP000579153">
    <property type="component" value="Unassembled WGS sequence"/>
</dbReference>
<dbReference type="InterPro" id="IPR036850">
    <property type="entry name" value="NDK-like_dom_sf"/>
</dbReference>
<dbReference type="Pfam" id="PF00334">
    <property type="entry name" value="NDK"/>
    <property type="match status" value="1"/>
</dbReference>
<dbReference type="SMART" id="SM00562">
    <property type="entry name" value="NDK"/>
    <property type="match status" value="1"/>
</dbReference>
<comment type="similarity">
    <text evidence="1">Belongs to the NDK family.</text>
</comment>
<keyword evidence="3" id="KW-0418">Kinase</keyword>
<dbReference type="PROSITE" id="PS51374">
    <property type="entry name" value="NDPK_LIKE"/>
    <property type="match status" value="1"/>
</dbReference>
<protein>
    <submittedName>
        <fullName evidence="3">Nucleoside diphosphate kinase</fullName>
    </submittedName>
</protein>
<dbReference type="EMBL" id="JACHMB010000001">
    <property type="protein sequence ID" value="MBB5774977.1"/>
    <property type="molecule type" value="Genomic_DNA"/>
</dbReference>
<comment type="caution">
    <text evidence="1">Lacks conserved residue(s) required for the propagation of feature annotation.</text>
</comment>
<feature type="domain" description="Nucleoside diphosphate kinase-like" evidence="2">
    <location>
        <begin position="5"/>
        <end position="151"/>
    </location>
</feature>
<reference evidence="3 4" key="1">
    <citation type="submission" date="2020-08" db="EMBL/GenBank/DDBJ databases">
        <title>Sequencing the genomes of 1000 actinobacteria strains.</title>
        <authorList>
            <person name="Klenk H.-P."/>
        </authorList>
    </citation>
    <scope>NUCLEOTIDE SEQUENCE [LARGE SCALE GENOMIC DNA]</scope>
    <source>
        <strain evidence="3 4">DSM 45507</strain>
    </source>
</reference>
<dbReference type="SUPFAM" id="SSF54919">
    <property type="entry name" value="Nucleoside diphosphate kinase, NDK"/>
    <property type="match status" value="1"/>
</dbReference>
<evidence type="ECO:0000259" key="2">
    <source>
        <dbReference type="SMART" id="SM00562"/>
    </source>
</evidence>
<gene>
    <name evidence="3" type="ORF">HD596_001733</name>
</gene>
<sequence length="263" mass="28989">MVDLNRRAMIVVKPDGVVQNVTGELLAWLASRGLAPLAFREVMLTPERRARLYATSRTGGRLDWDLNAILYTLGPVHAVLLEGSYPSRFDSVSDYVSRALKGHFIPCRARPDTLRGALGALNPIFNLVHATDATEDLERETEALFDAPLCHASSLPGPPPTAVRSGRPHRLPMWTTIAEAVEPWIGKADWPADQVGPSAVALRTAREIWDRAAADGGDLLKGVRTGDTGYWRFATRHTSTWATYLAYTTLRYLDLCLEEPDGN</sequence>
<dbReference type="InterPro" id="IPR034907">
    <property type="entry name" value="NDK-like_dom"/>
</dbReference>
<dbReference type="Gene3D" id="3.30.70.141">
    <property type="entry name" value="Nucleoside diphosphate kinase-like domain"/>
    <property type="match status" value="1"/>
</dbReference>
<keyword evidence="4" id="KW-1185">Reference proteome</keyword>
<dbReference type="RefSeq" id="WP_185068747.1">
    <property type="nucleotide sequence ID" value="NZ_JACHMB010000001.1"/>
</dbReference>
<evidence type="ECO:0000313" key="4">
    <source>
        <dbReference type="Proteomes" id="UP000579153"/>
    </source>
</evidence>
<evidence type="ECO:0000313" key="3">
    <source>
        <dbReference type="EMBL" id="MBB5774977.1"/>
    </source>
</evidence>
<comment type="caution">
    <text evidence="3">The sequence shown here is derived from an EMBL/GenBank/DDBJ whole genome shotgun (WGS) entry which is preliminary data.</text>
</comment>
<accession>A0A7W9G0I4</accession>
<dbReference type="GO" id="GO:0016301">
    <property type="term" value="F:kinase activity"/>
    <property type="evidence" value="ECO:0007669"/>
    <property type="project" value="UniProtKB-KW"/>
</dbReference>
<proteinExistence type="inferred from homology"/>
<keyword evidence="3" id="KW-0808">Transferase</keyword>
<evidence type="ECO:0000256" key="1">
    <source>
        <dbReference type="PROSITE-ProRule" id="PRU00706"/>
    </source>
</evidence>